<sequence>METSACHLCFHRYVLLPRPFCFEPRNHYEITVRFQRAGVAQRHPAAFLLVDSLVLLPRVTELPGLHGKDPAAVERREALERYTCLEAFRMATMPDLAETCAQLLCSISALMHDGALRE</sequence>
<dbReference type="InterPro" id="IPR013015">
    <property type="entry name" value="Laminin_IV_B"/>
</dbReference>
<gene>
    <name evidence="6" type="ORF">JD844_013236</name>
</gene>
<feature type="domain" description="Laminin IV type B" evidence="5">
    <location>
        <begin position="1"/>
        <end position="112"/>
    </location>
</feature>
<keyword evidence="4" id="KW-0084">Basement membrane</keyword>
<keyword evidence="7" id="KW-1185">Reference proteome</keyword>
<evidence type="ECO:0000313" key="7">
    <source>
        <dbReference type="Proteomes" id="UP000826234"/>
    </source>
</evidence>
<name>A0ABQ7TLH1_PHRPL</name>
<evidence type="ECO:0000259" key="5">
    <source>
        <dbReference type="PROSITE" id="PS51116"/>
    </source>
</evidence>
<dbReference type="PROSITE" id="PS51116">
    <property type="entry name" value="LAMININ_IVB"/>
    <property type="match status" value="1"/>
</dbReference>
<evidence type="ECO:0000256" key="4">
    <source>
        <dbReference type="ARBA" id="ARBA00022869"/>
    </source>
</evidence>
<protein>
    <recommendedName>
        <fullName evidence="5">Laminin IV type B domain-containing protein</fullName>
    </recommendedName>
</protein>
<comment type="subcellular location">
    <subcellularLocation>
        <location evidence="1">Secreted</location>
        <location evidence="1">Extracellular space</location>
        <location evidence="1">Extracellular matrix</location>
        <location evidence="1">Basement membrane</location>
    </subcellularLocation>
</comment>
<evidence type="ECO:0000256" key="3">
    <source>
        <dbReference type="ARBA" id="ARBA00022530"/>
    </source>
</evidence>
<keyword evidence="3" id="KW-0272">Extracellular matrix</keyword>
<organism evidence="6 7">
    <name type="scientific">Phrynosoma platyrhinos</name>
    <name type="common">Desert horned lizard</name>
    <dbReference type="NCBI Taxonomy" id="52577"/>
    <lineage>
        <taxon>Eukaryota</taxon>
        <taxon>Metazoa</taxon>
        <taxon>Chordata</taxon>
        <taxon>Craniata</taxon>
        <taxon>Vertebrata</taxon>
        <taxon>Euteleostomi</taxon>
        <taxon>Lepidosauria</taxon>
        <taxon>Squamata</taxon>
        <taxon>Bifurcata</taxon>
        <taxon>Unidentata</taxon>
        <taxon>Episquamata</taxon>
        <taxon>Toxicofera</taxon>
        <taxon>Iguania</taxon>
        <taxon>Phrynosomatidae</taxon>
        <taxon>Phrynosomatinae</taxon>
        <taxon>Phrynosoma</taxon>
    </lineage>
</organism>
<evidence type="ECO:0000256" key="1">
    <source>
        <dbReference type="ARBA" id="ARBA00004302"/>
    </source>
</evidence>
<keyword evidence="2" id="KW-0964">Secreted</keyword>
<evidence type="ECO:0000313" key="6">
    <source>
        <dbReference type="EMBL" id="KAH0630317.1"/>
    </source>
</evidence>
<proteinExistence type="predicted"/>
<dbReference type="EMBL" id="JAIPUX010000439">
    <property type="protein sequence ID" value="KAH0630317.1"/>
    <property type="molecule type" value="Genomic_DNA"/>
</dbReference>
<dbReference type="Proteomes" id="UP000826234">
    <property type="component" value="Unassembled WGS sequence"/>
</dbReference>
<dbReference type="Pfam" id="PF21199">
    <property type="entry name" value="LAMININ_IV_B"/>
    <property type="match status" value="1"/>
</dbReference>
<evidence type="ECO:0000256" key="2">
    <source>
        <dbReference type="ARBA" id="ARBA00022525"/>
    </source>
</evidence>
<accession>A0ABQ7TLH1</accession>
<comment type="caution">
    <text evidence="6">The sequence shown here is derived from an EMBL/GenBank/DDBJ whole genome shotgun (WGS) entry which is preliminary data.</text>
</comment>
<reference evidence="6 7" key="1">
    <citation type="journal article" date="2022" name="Gigascience">
        <title>A chromosome-level genome assembly and annotation of the desert horned lizard, Phrynosoma platyrhinos, provides insight into chromosomal rearrangements among reptiles.</title>
        <authorList>
            <person name="Koochekian N."/>
            <person name="Ascanio A."/>
            <person name="Farleigh K."/>
            <person name="Card D.C."/>
            <person name="Schield D.R."/>
            <person name="Castoe T.A."/>
            <person name="Jezkova T."/>
        </authorList>
    </citation>
    <scope>NUCLEOTIDE SEQUENCE [LARGE SCALE GENOMIC DNA]</scope>
    <source>
        <strain evidence="6">NK-2021</strain>
    </source>
</reference>